<dbReference type="AlphaFoldDB" id="A0A803K101"/>
<dbReference type="InParanoid" id="A0A803K101"/>
<proteinExistence type="predicted"/>
<accession>A0A803K101</accession>
<evidence type="ECO:0000313" key="1">
    <source>
        <dbReference type="Ensembl" id="ENSXETP00000113985"/>
    </source>
</evidence>
<name>A0A803K101_XENTR</name>
<dbReference type="Ensembl" id="ENSXETT00000121425">
    <property type="protein sequence ID" value="ENSXETP00000113985"/>
    <property type="gene ID" value="ENSXETG00000044440"/>
</dbReference>
<reference evidence="1" key="2">
    <citation type="submission" date="2021-03" db="UniProtKB">
        <authorList>
            <consortium name="Ensembl"/>
        </authorList>
    </citation>
    <scope>IDENTIFICATION</scope>
</reference>
<sequence>MSKLSFRARAPNLYLYTAAKTCPTSITAPQMPTGIEKEEESVCGIQDSIHFFQFS</sequence>
<protein>
    <submittedName>
        <fullName evidence="1">Uncharacterized protein</fullName>
    </submittedName>
</protein>
<organism evidence="1">
    <name type="scientific">Xenopus tropicalis</name>
    <name type="common">Western clawed frog</name>
    <name type="synonym">Silurana tropicalis</name>
    <dbReference type="NCBI Taxonomy" id="8364"/>
    <lineage>
        <taxon>Eukaryota</taxon>
        <taxon>Metazoa</taxon>
        <taxon>Chordata</taxon>
        <taxon>Craniata</taxon>
        <taxon>Vertebrata</taxon>
        <taxon>Euteleostomi</taxon>
        <taxon>Amphibia</taxon>
        <taxon>Batrachia</taxon>
        <taxon>Anura</taxon>
        <taxon>Pipoidea</taxon>
        <taxon>Pipidae</taxon>
        <taxon>Xenopodinae</taxon>
        <taxon>Xenopus</taxon>
        <taxon>Silurana</taxon>
    </lineage>
</organism>
<reference evidence="1" key="1">
    <citation type="journal article" date="2010" name="Science">
        <title>The genome of the Western clawed frog Xenopus tropicalis.</title>
        <authorList>
            <person name="Hellsten U."/>
            <person name="Harland R.M."/>
            <person name="Gilchrist M.J."/>
            <person name="Hendrix D."/>
            <person name="Jurka J."/>
            <person name="Kapitonov V."/>
            <person name="Ovcharenko I."/>
            <person name="Putnam N.H."/>
            <person name="Shu S."/>
            <person name="Taher L."/>
            <person name="Blitz I.L."/>
            <person name="Blumberg B."/>
            <person name="Dichmann D.S."/>
            <person name="Dubchak I."/>
            <person name="Amaya E."/>
            <person name="Detter J.C."/>
            <person name="Fletcher R."/>
            <person name="Gerhard D.S."/>
            <person name="Goodstein D."/>
            <person name="Graves T."/>
            <person name="Grigoriev I.V."/>
            <person name="Grimwood J."/>
            <person name="Kawashima T."/>
            <person name="Lindquist E."/>
            <person name="Lucas S.M."/>
            <person name="Mead P.E."/>
            <person name="Mitros T."/>
            <person name="Ogino H."/>
            <person name="Ohta Y."/>
            <person name="Poliakov A.V."/>
            <person name="Pollet N."/>
            <person name="Robert J."/>
            <person name="Salamov A."/>
            <person name="Sater A.K."/>
            <person name="Schmutz J."/>
            <person name="Terry A."/>
            <person name="Vize P.D."/>
            <person name="Warren W.C."/>
            <person name="Wells D."/>
            <person name="Wills A."/>
            <person name="Wilson R.K."/>
            <person name="Zimmerman L.B."/>
            <person name="Zorn A.M."/>
            <person name="Grainger R."/>
            <person name="Grammer T."/>
            <person name="Khokha M.K."/>
            <person name="Richardson P.M."/>
            <person name="Rokhsar D.S."/>
        </authorList>
    </citation>
    <scope>NUCLEOTIDE SEQUENCE [LARGE SCALE GENOMIC DNA]</scope>
    <source>
        <strain evidence="1">Nigerian</strain>
    </source>
</reference>